<gene>
    <name evidence="9" type="ORF">roselon_01188</name>
</gene>
<dbReference type="Pfam" id="PF00535">
    <property type="entry name" value="Glycos_transf_2"/>
    <property type="match status" value="1"/>
</dbReference>
<reference evidence="9 10" key="1">
    <citation type="submission" date="2013-03" db="EMBL/GenBank/DDBJ databases">
        <authorList>
            <person name="Fiebig A."/>
            <person name="Goeker M."/>
            <person name="Klenk H.-P.P."/>
        </authorList>
    </citation>
    <scope>NUCLEOTIDE SEQUENCE [LARGE SCALE GENOMIC DNA]</scope>
    <source>
        <strain evidence="10">DSM 19469</strain>
    </source>
</reference>
<keyword evidence="10" id="KW-1185">Reference proteome</keyword>
<dbReference type="SUPFAM" id="SSF48230">
    <property type="entry name" value="Chondroitin AC/alginate lyase"/>
    <property type="match status" value="1"/>
</dbReference>
<evidence type="ECO:0000313" key="10">
    <source>
        <dbReference type="Proteomes" id="UP000019593"/>
    </source>
</evidence>
<evidence type="ECO:0000259" key="7">
    <source>
        <dbReference type="Pfam" id="PF00535"/>
    </source>
</evidence>
<evidence type="ECO:0000313" key="9">
    <source>
        <dbReference type="EMBL" id="AHM03579.1"/>
    </source>
</evidence>
<name>W8RQY3_9RHOB</name>
<dbReference type="EMBL" id="CP004372">
    <property type="protein sequence ID" value="AHM03579.1"/>
    <property type="molecule type" value="Genomic_DNA"/>
</dbReference>
<keyword evidence="4" id="KW-0732">Signal</keyword>
<dbReference type="InterPro" id="IPR008929">
    <property type="entry name" value="Chondroitin_lyas"/>
</dbReference>
<dbReference type="PANTHER" id="PTHR43685:SF5">
    <property type="entry name" value="GLYCOSYLTRANSFERASE EPSE-RELATED"/>
    <property type="match status" value="1"/>
</dbReference>
<dbReference type="HOGENOM" id="CLU_246953_0_0_5"/>
<dbReference type="PATRIC" id="fig|1294273.3.peg.1166"/>
<dbReference type="Proteomes" id="UP000019593">
    <property type="component" value="Chromosome"/>
</dbReference>
<dbReference type="PANTHER" id="PTHR43685">
    <property type="entry name" value="GLYCOSYLTRANSFERASE"/>
    <property type="match status" value="1"/>
</dbReference>
<evidence type="ECO:0000256" key="3">
    <source>
        <dbReference type="ARBA" id="ARBA00022679"/>
    </source>
</evidence>
<feature type="domain" description="Glycosyltransferase 2-like" evidence="7">
    <location>
        <begin position="1151"/>
        <end position="1271"/>
    </location>
</feature>
<dbReference type="eggNOG" id="COG0463">
    <property type="taxonomic scope" value="Bacteria"/>
</dbReference>
<dbReference type="InterPro" id="IPR029044">
    <property type="entry name" value="Nucleotide-diphossugar_trans"/>
</dbReference>
<evidence type="ECO:0008006" key="11">
    <source>
        <dbReference type="Google" id="ProtNLM"/>
    </source>
</evidence>
<dbReference type="Pfam" id="PF05426">
    <property type="entry name" value="Alginate_lyase"/>
    <property type="match status" value="1"/>
</dbReference>
<dbReference type="InterPro" id="IPR050834">
    <property type="entry name" value="Glycosyltransf_2"/>
</dbReference>
<accession>W8RQY3</accession>
<feature type="domain" description="Alginate lyase" evidence="8">
    <location>
        <begin position="595"/>
        <end position="877"/>
    </location>
</feature>
<evidence type="ECO:0000259" key="8">
    <source>
        <dbReference type="Pfam" id="PF05426"/>
    </source>
</evidence>
<dbReference type="InterPro" id="IPR001173">
    <property type="entry name" value="Glyco_trans_2-like"/>
</dbReference>
<dbReference type="CDD" id="cd00761">
    <property type="entry name" value="Glyco_tranf_GTA_type"/>
    <property type="match status" value="1"/>
</dbReference>
<dbReference type="GO" id="GO:0042597">
    <property type="term" value="C:periplasmic space"/>
    <property type="evidence" value="ECO:0007669"/>
    <property type="project" value="InterPro"/>
</dbReference>
<organism evidence="9 10">
    <name type="scientific">Roseicyclus elongatus DSM 19469</name>
    <dbReference type="NCBI Taxonomy" id="1294273"/>
    <lineage>
        <taxon>Bacteria</taxon>
        <taxon>Pseudomonadati</taxon>
        <taxon>Pseudomonadota</taxon>
        <taxon>Alphaproteobacteria</taxon>
        <taxon>Rhodobacterales</taxon>
        <taxon>Roseobacteraceae</taxon>
        <taxon>Roseicyclus</taxon>
    </lineage>
</organism>
<proteinExistence type="inferred from homology"/>
<dbReference type="GO" id="GO:0016757">
    <property type="term" value="F:glycosyltransferase activity"/>
    <property type="evidence" value="ECO:0007669"/>
    <property type="project" value="UniProtKB-KW"/>
</dbReference>
<dbReference type="KEGG" id="red:roselon_01188"/>
<keyword evidence="5" id="KW-0456">Lyase</keyword>
<dbReference type="SUPFAM" id="SSF53448">
    <property type="entry name" value="Nucleotide-diphospho-sugar transferases"/>
    <property type="match status" value="1"/>
</dbReference>
<dbReference type="GO" id="GO:0016829">
    <property type="term" value="F:lyase activity"/>
    <property type="evidence" value="ECO:0007669"/>
    <property type="project" value="UniProtKB-KW"/>
</dbReference>
<dbReference type="Gene3D" id="1.50.10.100">
    <property type="entry name" value="Chondroitin AC/alginate lyase"/>
    <property type="match status" value="1"/>
</dbReference>
<evidence type="ECO:0000256" key="5">
    <source>
        <dbReference type="ARBA" id="ARBA00023239"/>
    </source>
</evidence>
<feature type="compositionally biased region" description="Low complexity" evidence="6">
    <location>
        <begin position="1"/>
        <end position="17"/>
    </location>
</feature>
<evidence type="ECO:0000256" key="2">
    <source>
        <dbReference type="ARBA" id="ARBA00022676"/>
    </source>
</evidence>
<evidence type="ECO:0000256" key="6">
    <source>
        <dbReference type="SAM" id="MobiDB-lite"/>
    </source>
</evidence>
<feature type="region of interest" description="Disordered" evidence="6">
    <location>
        <begin position="42"/>
        <end position="82"/>
    </location>
</feature>
<keyword evidence="2" id="KW-0328">Glycosyltransferase</keyword>
<dbReference type="InterPro" id="IPR008397">
    <property type="entry name" value="Alginate_lyase_dom"/>
</dbReference>
<comment type="similarity">
    <text evidence="1">Belongs to the glycosyltransferase 2 family.</text>
</comment>
<feature type="region of interest" description="Disordered" evidence="6">
    <location>
        <begin position="1"/>
        <end position="22"/>
    </location>
</feature>
<dbReference type="Gene3D" id="3.90.550.10">
    <property type="entry name" value="Spore Coat Polysaccharide Biosynthesis Protein SpsA, Chain A"/>
    <property type="match status" value="1"/>
</dbReference>
<evidence type="ECO:0000256" key="4">
    <source>
        <dbReference type="ARBA" id="ARBA00022729"/>
    </source>
</evidence>
<evidence type="ECO:0000256" key="1">
    <source>
        <dbReference type="ARBA" id="ARBA00006739"/>
    </source>
</evidence>
<dbReference type="STRING" id="1294273.roselon_01188"/>
<keyword evidence="3" id="KW-0808">Transferase</keyword>
<sequence>MTKSAKSSKVPASKAPPQSFPATDVYQRLAELASEDQIVEIGWARDRDPAPVRAHHPTPEDRAAAWPAPPPPGKSLQPRVGSTAAAPLSGAGVMVVALFGLDSEQIAAAVMRIQRQYRSTRSFRPLFLTDNPDTTAFRHAGLTYEYFPAAVYGGEDRADLFEERFQRLWRKWRGGMLIDFSKAGYLASRISNYADLIEREDVPKDRYNPRKSRPAPPKPAPTDVIALRAAYQASGLDAESDTFVLYRIIGNDLPPRHEVGQTLRSLRFILDNEPPLRLCEKRWVVNRIADPEQEAAVIALLEAYGQPYLHIPFVLADYAETDWDLCSFPDPAFFLHGRYAQMAEYDQKRAEAHAQRFKNNYVINNNGARNAALRDGRDRAKWVLPWDGNCFLTESAWDEIVEGVTARPYLKYFAVPMSRTLDNADLLDPGYAPEADEEPQLLFRRDSEEEFNEAFYYGRRPKVELFYRLAIPGKWDAWADDVWDLPRAERSPDAGATGQAGWVARLFSGLTQLEADKVTGLRSRGEARISAISQMLERLDIEAMKLVYRPETLVAYDADKITALPKAEPDSPEHRVFDRLIAEADLALQRGPYAVTDKTTVAPSGDPHDYYHPAPYWWPNPATPNGMPFVFRDGERIPGTRLYEPDSARYDRTRLQQLFDDTTTLGLAWLASGQDAYAEHAAGLVRAWFIAPETRMNPHLLYAQIRSQTMSDVGAKSGLIEMKDLYYFLDAVRIVERAGKLAPSERDAFRAWLRDYVEWLQTSEQGVAEHATSNNHGTCYDLQVGSIAAFLGDTALLQKVFFNSRERILEQFTEDGQQPHEMKRTQTAHYCCFNLQSWVNLATLADACGHSVWQFEGPDGRGMAKAFGWLLPHLAQKSWNYQQIEPFDRARFLPLFFIARDAAGYSGIARLSDAMQAKPLFFPHDGIKPFWMLGQTPARVAETDAWKVLSGKLRKLEQPVFEMIAGTEGPSADDLNVPTLDKKLWGGFSSNSIAALEMVRDDAKSELRDVSRAARVLARWHFTHGDYAETLANIDRIGDLGPTWRRERALLQVYCLDHMGRSDEAVAEISSLLRMFPKDTGLCLAMANLQTAPVGGSGHSGFAEWLNRACRHAGLSDFLDPAAEGVVGLQEPAAIGASSEASHQQPRPLVSVIVPIRRANSTLSLSLASLRAQTWGNIEIIIADCSGDPDVRAMIADVLANDPRASRLDLAVGTAEHALRNQALGRVTGTYVTLHDPTDIAHPARLEMQVDALEDSDAMACLVQRARVTDGPHLIGGWFPDFSLVGPHRKSLMLPADVLRDFGGWDDATDYPENYLIWRLRHIYGKAAIDTVLPGAPVVLTQSNDTGGEPTHLEFPYGARRDRLRALLRVTRLAETEEYPTTPPASIPLARLAEGESLDDALVGDFTKAATAIDELHAYIRARVADGKTVGLFNWPDYHSSWSDDLNPDIAELVDTGQVVQISAFSRVKAARLILCNPYVIHHAIDGLPDFDVEQFLVFGDPGLNSAEFYNGVRRVMPTRDEITSVFGRDFRRIALE</sequence>
<protein>
    <recommendedName>
        <fullName evidence="11">Glycosyltransferase 2-like domain-containing protein</fullName>
    </recommendedName>
</protein>